<dbReference type="Gene3D" id="1.10.10.60">
    <property type="entry name" value="Homeodomain-like"/>
    <property type="match status" value="1"/>
</dbReference>
<dbReference type="Pfam" id="PF02909">
    <property type="entry name" value="TetR_C_1"/>
    <property type="match status" value="1"/>
</dbReference>
<evidence type="ECO:0000256" key="2">
    <source>
        <dbReference type="ARBA" id="ARBA00023125"/>
    </source>
</evidence>
<dbReference type="SUPFAM" id="SSF46689">
    <property type="entry name" value="Homeodomain-like"/>
    <property type="match status" value="1"/>
</dbReference>
<dbReference type="Pfam" id="PF00440">
    <property type="entry name" value="TetR_N"/>
    <property type="match status" value="1"/>
</dbReference>
<evidence type="ECO:0000259" key="5">
    <source>
        <dbReference type="PROSITE" id="PS50977"/>
    </source>
</evidence>
<dbReference type="RefSeq" id="WP_160825419.1">
    <property type="nucleotide sequence ID" value="NZ_JBHSXE010000001.1"/>
</dbReference>
<gene>
    <name evidence="6" type="ORF">ACFQKB_38785</name>
</gene>
<proteinExistence type="predicted"/>
<dbReference type="PROSITE" id="PS50977">
    <property type="entry name" value="HTH_TETR_2"/>
    <property type="match status" value="1"/>
</dbReference>
<keyword evidence="1" id="KW-0805">Transcription regulation</keyword>
<dbReference type="InterPro" id="IPR036271">
    <property type="entry name" value="Tet_transcr_reg_TetR-rel_C_sf"/>
</dbReference>
<dbReference type="SUPFAM" id="SSF48498">
    <property type="entry name" value="Tetracyclin repressor-like, C-terminal domain"/>
    <property type="match status" value="1"/>
</dbReference>
<dbReference type="EMBL" id="JBHSXS010000042">
    <property type="protein sequence ID" value="MFC6885760.1"/>
    <property type="molecule type" value="Genomic_DNA"/>
</dbReference>
<sequence>MPTSSVWLRPDRPPRDRRLDRAELVRRAVAILDAEGRAGLSMRRVAGELGVTAGALYWYVATKDELLELAFDDVLGEVLAEIGPAAEARRPADGGGGEWRERVAALASAHRGMLLRHPWALTDLVGQPNLGPNAFALAEAGLGALSAAGFAGADLDAALAAVNDHVVGAATAEVAWRAALERSGRWRDEAAADYLRRATERHPLLARRMAADASAGLDVDRECDRRFAFGLGCVLDGLAARLTAE</sequence>
<dbReference type="Proteomes" id="UP001596380">
    <property type="component" value="Unassembled WGS sequence"/>
</dbReference>
<dbReference type="InterPro" id="IPR009057">
    <property type="entry name" value="Homeodomain-like_sf"/>
</dbReference>
<reference evidence="7" key="1">
    <citation type="journal article" date="2019" name="Int. J. Syst. Evol. Microbiol.">
        <title>The Global Catalogue of Microorganisms (GCM) 10K type strain sequencing project: providing services to taxonomists for standard genome sequencing and annotation.</title>
        <authorList>
            <consortium name="The Broad Institute Genomics Platform"/>
            <consortium name="The Broad Institute Genome Sequencing Center for Infectious Disease"/>
            <person name="Wu L."/>
            <person name="Ma J."/>
        </authorList>
    </citation>
    <scope>NUCLEOTIDE SEQUENCE [LARGE SCALE GENOMIC DNA]</scope>
    <source>
        <strain evidence="7">JCM 3369</strain>
    </source>
</reference>
<evidence type="ECO:0000313" key="6">
    <source>
        <dbReference type="EMBL" id="MFC6885760.1"/>
    </source>
</evidence>
<evidence type="ECO:0000256" key="1">
    <source>
        <dbReference type="ARBA" id="ARBA00023015"/>
    </source>
</evidence>
<keyword evidence="7" id="KW-1185">Reference proteome</keyword>
<dbReference type="PANTHER" id="PTHR30055">
    <property type="entry name" value="HTH-TYPE TRANSCRIPTIONAL REGULATOR RUTR"/>
    <property type="match status" value="1"/>
</dbReference>
<name>A0ABW2CXI7_9ACTN</name>
<feature type="domain" description="HTH tetR-type" evidence="5">
    <location>
        <begin position="18"/>
        <end position="78"/>
    </location>
</feature>
<evidence type="ECO:0000313" key="7">
    <source>
        <dbReference type="Proteomes" id="UP001596380"/>
    </source>
</evidence>
<feature type="DNA-binding region" description="H-T-H motif" evidence="4">
    <location>
        <begin position="41"/>
        <end position="60"/>
    </location>
</feature>
<organism evidence="6 7">
    <name type="scientific">Actinomadura yumaensis</name>
    <dbReference type="NCBI Taxonomy" id="111807"/>
    <lineage>
        <taxon>Bacteria</taxon>
        <taxon>Bacillati</taxon>
        <taxon>Actinomycetota</taxon>
        <taxon>Actinomycetes</taxon>
        <taxon>Streptosporangiales</taxon>
        <taxon>Thermomonosporaceae</taxon>
        <taxon>Actinomadura</taxon>
    </lineage>
</organism>
<keyword evidence="3" id="KW-0804">Transcription</keyword>
<comment type="caution">
    <text evidence="6">The sequence shown here is derived from an EMBL/GenBank/DDBJ whole genome shotgun (WGS) entry which is preliminary data.</text>
</comment>
<keyword evidence="2 4" id="KW-0238">DNA-binding</keyword>
<dbReference type="InterPro" id="IPR004111">
    <property type="entry name" value="Repressor_TetR_C"/>
</dbReference>
<evidence type="ECO:0000256" key="3">
    <source>
        <dbReference type="ARBA" id="ARBA00023163"/>
    </source>
</evidence>
<dbReference type="InterPro" id="IPR050109">
    <property type="entry name" value="HTH-type_TetR-like_transc_reg"/>
</dbReference>
<protein>
    <submittedName>
        <fullName evidence="6">TetR/AcrR family transcriptional regulator C-terminal domain-containing protein</fullName>
    </submittedName>
</protein>
<accession>A0ABW2CXI7</accession>
<dbReference type="InterPro" id="IPR001647">
    <property type="entry name" value="HTH_TetR"/>
</dbReference>
<dbReference type="PANTHER" id="PTHR30055:SF151">
    <property type="entry name" value="TRANSCRIPTIONAL REGULATORY PROTEIN"/>
    <property type="match status" value="1"/>
</dbReference>
<dbReference type="Gene3D" id="1.10.357.10">
    <property type="entry name" value="Tetracycline Repressor, domain 2"/>
    <property type="match status" value="1"/>
</dbReference>
<evidence type="ECO:0000256" key="4">
    <source>
        <dbReference type="PROSITE-ProRule" id="PRU00335"/>
    </source>
</evidence>